<feature type="binding site" evidence="4">
    <location>
        <position position="103"/>
    </location>
    <ligand>
        <name>Mg(2+)</name>
        <dbReference type="ChEBI" id="CHEBI:18420"/>
        <label>1</label>
        <note>catalytic</note>
    </ligand>
</feature>
<dbReference type="Pfam" id="PF00459">
    <property type="entry name" value="Inositol_P"/>
    <property type="match status" value="1"/>
</dbReference>
<dbReference type="GO" id="GO:0007165">
    <property type="term" value="P:signal transduction"/>
    <property type="evidence" value="ECO:0007669"/>
    <property type="project" value="TreeGrafter"/>
</dbReference>
<dbReference type="SUPFAM" id="SSF56655">
    <property type="entry name" value="Carbohydrate phosphatase"/>
    <property type="match status" value="1"/>
</dbReference>
<dbReference type="EMBL" id="CP033896">
    <property type="protein sequence ID" value="AZA12965.1"/>
    <property type="molecule type" value="Genomic_DNA"/>
</dbReference>
<keyword evidence="1 4" id="KW-0479">Metal-binding</keyword>
<keyword evidence="2 5" id="KW-0378">Hydrolase</keyword>
<dbReference type="PANTHER" id="PTHR20854:SF4">
    <property type="entry name" value="INOSITOL-1-MONOPHOSPHATASE-RELATED"/>
    <property type="match status" value="1"/>
</dbReference>
<name>A0A3G6J4G1_9CORY</name>
<gene>
    <name evidence="5" type="primary">suhB1</name>
    <name evidence="5" type="ORF">CCHOA_02745</name>
</gene>
<evidence type="ECO:0000313" key="5">
    <source>
        <dbReference type="EMBL" id="AZA12965.1"/>
    </source>
</evidence>
<dbReference type="Proteomes" id="UP000269019">
    <property type="component" value="Chromosome"/>
</dbReference>
<evidence type="ECO:0000256" key="1">
    <source>
        <dbReference type="ARBA" id="ARBA00022723"/>
    </source>
</evidence>
<dbReference type="KEGG" id="ccho:CCHOA_02745"/>
<dbReference type="Gene3D" id="3.40.190.80">
    <property type="match status" value="1"/>
</dbReference>
<keyword evidence="6" id="KW-1185">Reference proteome</keyword>
<evidence type="ECO:0000256" key="2">
    <source>
        <dbReference type="ARBA" id="ARBA00022801"/>
    </source>
</evidence>
<protein>
    <submittedName>
        <fullName evidence="5">Inositol-1-monophosphatase</fullName>
        <ecNumber evidence="5">3.1.3.25</ecNumber>
    </submittedName>
</protein>
<evidence type="ECO:0000256" key="3">
    <source>
        <dbReference type="ARBA" id="ARBA00022842"/>
    </source>
</evidence>
<comment type="cofactor">
    <cofactor evidence="4">
        <name>Mg(2+)</name>
        <dbReference type="ChEBI" id="CHEBI:18420"/>
    </cofactor>
</comment>
<feature type="binding site" evidence="4">
    <location>
        <position position="119"/>
    </location>
    <ligand>
        <name>Mg(2+)</name>
        <dbReference type="ChEBI" id="CHEBI:18420"/>
        <label>1</label>
        <note>catalytic</note>
    </ligand>
</feature>
<dbReference type="GO" id="GO:0006020">
    <property type="term" value="P:inositol metabolic process"/>
    <property type="evidence" value="ECO:0007669"/>
    <property type="project" value="TreeGrafter"/>
</dbReference>
<dbReference type="CDD" id="cd01637">
    <property type="entry name" value="IMPase_like"/>
    <property type="match status" value="1"/>
</dbReference>
<keyword evidence="3 4" id="KW-0460">Magnesium</keyword>
<dbReference type="Gene3D" id="3.30.540.10">
    <property type="entry name" value="Fructose-1,6-Bisphosphatase, subunit A, domain 1"/>
    <property type="match status" value="1"/>
</dbReference>
<feature type="binding site" evidence="4">
    <location>
        <position position="122"/>
    </location>
    <ligand>
        <name>Mg(2+)</name>
        <dbReference type="ChEBI" id="CHEBI:18420"/>
        <label>1</label>
        <note>catalytic</note>
    </ligand>
</feature>
<dbReference type="PANTHER" id="PTHR20854">
    <property type="entry name" value="INOSITOL MONOPHOSPHATASE"/>
    <property type="match status" value="1"/>
</dbReference>
<dbReference type="EC" id="3.1.3.25" evidence="5"/>
<dbReference type="GO" id="GO:0008934">
    <property type="term" value="F:inositol monophosphate 1-phosphatase activity"/>
    <property type="evidence" value="ECO:0007669"/>
    <property type="project" value="TreeGrafter"/>
</dbReference>
<dbReference type="InterPro" id="IPR000760">
    <property type="entry name" value="Inositol_monophosphatase-like"/>
</dbReference>
<proteinExistence type="predicted"/>
<accession>A0A3G6J4G1</accession>
<dbReference type="GO" id="GO:0046872">
    <property type="term" value="F:metal ion binding"/>
    <property type="evidence" value="ECO:0007669"/>
    <property type="project" value="UniProtKB-KW"/>
</dbReference>
<evidence type="ECO:0000313" key="6">
    <source>
        <dbReference type="Proteomes" id="UP000269019"/>
    </source>
</evidence>
<dbReference type="PROSITE" id="PS00629">
    <property type="entry name" value="IMP_1"/>
    <property type="match status" value="1"/>
</dbReference>
<organism evidence="5 6">
    <name type="scientific">Corynebacterium choanae</name>
    <dbReference type="NCBI Taxonomy" id="1862358"/>
    <lineage>
        <taxon>Bacteria</taxon>
        <taxon>Bacillati</taxon>
        <taxon>Actinomycetota</taxon>
        <taxon>Actinomycetes</taxon>
        <taxon>Mycobacteriales</taxon>
        <taxon>Corynebacteriaceae</taxon>
        <taxon>Corynebacterium</taxon>
    </lineage>
</organism>
<reference evidence="5 6" key="1">
    <citation type="submission" date="2018-11" db="EMBL/GenBank/DDBJ databases">
        <authorList>
            <person name="Kleinhagauer T."/>
            <person name="Glaeser S.P."/>
            <person name="Spergser J."/>
            <person name="Ruckert C."/>
            <person name="Kaempfer P."/>
            <person name="Busse H.-J."/>
        </authorList>
    </citation>
    <scope>NUCLEOTIDE SEQUENCE [LARGE SCALE GENOMIC DNA]</scope>
    <source>
        <strain evidence="5 6">200CH</strain>
    </source>
</reference>
<dbReference type="AlphaFoldDB" id="A0A3G6J4G1"/>
<dbReference type="InterPro" id="IPR020583">
    <property type="entry name" value="Inositol_monoP_metal-BS"/>
</dbReference>
<feature type="binding site" evidence="4">
    <location>
        <position position="251"/>
    </location>
    <ligand>
        <name>Mg(2+)</name>
        <dbReference type="ChEBI" id="CHEBI:18420"/>
        <label>1</label>
        <note>catalytic</note>
    </ligand>
</feature>
<evidence type="ECO:0000256" key="4">
    <source>
        <dbReference type="PIRSR" id="PIRSR600760-2"/>
    </source>
</evidence>
<sequence length="300" mass="31923">MLPISGHDSDMDPREVFSPALHNQVRTVLDSFLAEHRSSDDAALAEGLVRTAGQMAHRLREQGLTVEYKTSISDVVTEADKASEYFVATALQALRPNDGLLGEEGAQAAADSGRTWVIDPVDGTYNFTNFSDYWCSALALVEGDPHDPTDLLIGAVHRPVPSQTWVKAPGKATLRNGKPLPALTAAAAGTVSIGTYLHPTFMQRPEFLTPWSKVVAEFACLRIAGAASVDLAGIAEGRLGGWMQHSVNDWDWLPGRALVEGVGGTTGEVTVGPVTWKVAGNEQTVATMVHVLQAAAAQVS</sequence>
<dbReference type="PRINTS" id="PR00377">
    <property type="entry name" value="IMPHPHTASES"/>
</dbReference>